<name>A0A2W7QUK6_9BACT</name>
<dbReference type="EMBL" id="QKZT01000008">
    <property type="protein sequence ID" value="PZX51944.1"/>
    <property type="molecule type" value="Genomic_DNA"/>
</dbReference>
<reference evidence="2 3" key="1">
    <citation type="submission" date="2018-06" db="EMBL/GenBank/DDBJ databases">
        <title>Genomic Encyclopedia of Archaeal and Bacterial Type Strains, Phase II (KMG-II): from individual species to whole genera.</title>
        <authorList>
            <person name="Goeker M."/>
        </authorList>
    </citation>
    <scope>NUCLEOTIDE SEQUENCE [LARGE SCALE GENOMIC DNA]</scope>
    <source>
        <strain evidence="2 3">DSM 19830</strain>
    </source>
</reference>
<dbReference type="InterPro" id="IPR006674">
    <property type="entry name" value="HD_domain"/>
</dbReference>
<keyword evidence="3" id="KW-1185">Reference proteome</keyword>
<accession>A0A2W7QUK6</accession>
<protein>
    <recommendedName>
        <fullName evidence="1">HD/PDEase domain-containing protein</fullName>
    </recommendedName>
</protein>
<dbReference type="AlphaFoldDB" id="A0A2W7QUK6"/>
<feature type="domain" description="HD/PDEase" evidence="1">
    <location>
        <begin position="24"/>
        <end position="139"/>
    </location>
</feature>
<comment type="caution">
    <text evidence="2">The sequence shown here is derived from an EMBL/GenBank/DDBJ whole genome shotgun (WGS) entry which is preliminary data.</text>
</comment>
<dbReference type="InterPro" id="IPR003607">
    <property type="entry name" value="HD/PDEase_dom"/>
</dbReference>
<organism evidence="2 3">
    <name type="scientific">Algoriphagus chordae</name>
    <dbReference type="NCBI Taxonomy" id="237019"/>
    <lineage>
        <taxon>Bacteria</taxon>
        <taxon>Pseudomonadati</taxon>
        <taxon>Bacteroidota</taxon>
        <taxon>Cytophagia</taxon>
        <taxon>Cytophagales</taxon>
        <taxon>Cyclobacteriaceae</taxon>
        <taxon>Algoriphagus</taxon>
    </lineage>
</organism>
<evidence type="ECO:0000313" key="3">
    <source>
        <dbReference type="Proteomes" id="UP000248882"/>
    </source>
</evidence>
<dbReference type="SMART" id="SM00471">
    <property type="entry name" value="HDc"/>
    <property type="match status" value="1"/>
</dbReference>
<dbReference type="Proteomes" id="UP000248882">
    <property type="component" value="Unassembled WGS sequence"/>
</dbReference>
<proteinExistence type="predicted"/>
<dbReference type="CDD" id="cd00077">
    <property type="entry name" value="HDc"/>
    <property type="match status" value="1"/>
</dbReference>
<dbReference type="Pfam" id="PF01966">
    <property type="entry name" value="HD"/>
    <property type="match status" value="1"/>
</dbReference>
<sequence length="203" mass="23702">MDLLLENFECTIRKLFAERLNPKLCYHNLDHTLTIVDKAKEIGEYNDLGNEQLEDLFLAGWLHDVGYWEGIAQDHEERGADFAQDFLPKFGIDQARIDKIRGAILATKVPQQPHNLIESIICDADLYHLSSTQCYAQTLLLKKEYEQLNNQSVVLLDWLRNSEDFMKNHQYHTDYALEFFQLGKDKNLKFLQLKIEELAKAEI</sequence>
<evidence type="ECO:0000259" key="1">
    <source>
        <dbReference type="SMART" id="SM00471"/>
    </source>
</evidence>
<dbReference type="SUPFAM" id="SSF109604">
    <property type="entry name" value="HD-domain/PDEase-like"/>
    <property type="match status" value="1"/>
</dbReference>
<gene>
    <name evidence="2" type="ORF">LV85_02093</name>
</gene>
<evidence type="ECO:0000313" key="2">
    <source>
        <dbReference type="EMBL" id="PZX51944.1"/>
    </source>
</evidence>
<dbReference type="Gene3D" id="1.10.3210.10">
    <property type="entry name" value="Hypothetical protein af1432"/>
    <property type="match status" value="1"/>
</dbReference>